<dbReference type="RefSeq" id="WP_337695737.1">
    <property type="nucleotide sequence ID" value="NZ_JBBEGN010000007.1"/>
</dbReference>
<dbReference type="EMBL" id="JBBEGN010000007">
    <property type="protein sequence ID" value="MEJ2869155.1"/>
    <property type="molecule type" value="Genomic_DNA"/>
</dbReference>
<name>A0ABU8MPE8_9PSEU</name>
<accession>A0ABU8MPE8</accession>
<comment type="caution">
    <text evidence="1">The sequence shown here is derived from an EMBL/GenBank/DDBJ whole genome shotgun (WGS) entry which is preliminary data.</text>
</comment>
<protein>
    <submittedName>
        <fullName evidence="1">DUF3293 domain-containing protein</fullName>
    </submittedName>
</protein>
<proteinExistence type="predicted"/>
<dbReference type="Proteomes" id="UP001385809">
    <property type="component" value="Unassembled WGS sequence"/>
</dbReference>
<keyword evidence="2" id="KW-1185">Reference proteome</keyword>
<dbReference type="InterPro" id="IPR021710">
    <property type="entry name" value="DUF3293"/>
</dbReference>
<sequence length="144" mass="15873">MQAWEEREERFAGYRRAGLRVPGLTELRPADEGTDEFPFDGPVHVLTAYDPGPARYGAAENERRQQALLEDLPAGVQRWSAVAGAEDGSHAEASVVVRGLTDAQALDLARRHGQDAVFRWTAEAWSILPCDGGPPVHQGWRTVR</sequence>
<organism evidence="1 2">
    <name type="scientific">Actinomycetospora aurantiaca</name>
    <dbReference type="NCBI Taxonomy" id="3129233"/>
    <lineage>
        <taxon>Bacteria</taxon>
        <taxon>Bacillati</taxon>
        <taxon>Actinomycetota</taxon>
        <taxon>Actinomycetes</taxon>
        <taxon>Pseudonocardiales</taxon>
        <taxon>Pseudonocardiaceae</taxon>
        <taxon>Actinomycetospora</taxon>
    </lineage>
</organism>
<reference evidence="1 2" key="1">
    <citation type="submission" date="2024-03" db="EMBL/GenBank/DDBJ databases">
        <title>Actinomycetospora sp. OC33-EN08, a novel actinomycete isolated from wild orchid (Aerides multiflora).</title>
        <authorList>
            <person name="Suriyachadkun C."/>
        </authorList>
    </citation>
    <scope>NUCLEOTIDE SEQUENCE [LARGE SCALE GENOMIC DNA]</scope>
    <source>
        <strain evidence="1 2">OC33-EN08</strain>
    </source>
</reference>
<gene>
    <name evidence="1" type="ORF">WCD74_15380</name>
</gene>
<evidence type="ECO:0000313" key="1">
    <source>
        <dbReference type="EMBL" id="MEJ2869155.1"/>
    </source>
</evidence>
<dbReference type="Pfam" id="PF11697">
    <property type="entry name" value="DUF3293"/>
    <property type="match status" value="1"/>
</dbReference>
<evidence type="ECO:0000313" key="2">
    <source>
        <dbReference type="Proteomes" id="UP001385809"/>
    </source>
</evidence>